<dbReference type="EMBL" id="MCOL01000001">
    <property type="protein sequence ID" value="ODO60907.1"/>
    <property type="molecule type" value="Genomic_DNA"/>
</dbReference>
<gene>
    <name evidence="1" type="ORF">Lp19_2276</name>
    <name evidence="2" type="ORF">LPJSA22_00856</name>
</gene>
<evidence type="ECO:0000313" key="1">
    <source>
        <dbReference type="EMBL" id="KZU94302.1"/>
    </source>
</evidence>
<comment type="caution">
    <text evidence="2">The sequence shown here is derived from an EMBL/GenBank/DDBJ whole genome shotgun (WGS) entry which is preliminary data.</text>
</comment>
<organism evidence="2 4">
    <name type="scientific">Lactiplantibacillus plantarum</name>
    <name type="common">Lactobacillus plantarum</name>
    <dbReference type="NCBI Taxonomy" id="1590"/>
    <lineage>
        <taxon>Bacteria</taxon>
        <taxon>Bacillati</taxon>
        <taxon>Bacillota</taxon>
        <taxon>Bacilli</taxon>
        <taxon>Lactobacillales</taxon>
        <taxon>Lactobacillaceae</taxon>
        <taxon>Lactiplantibacillus</taxon>
    </lineage>
</organism>
<dbReference type="Proteomes" id="UP000094892">
    <property type="component" value="Unassembled WGS sequence"/>
</dbReference>
<dbReference type="GeneID" id="77218433"/>
<accession>A0A0R2GDZ3</accession>
<protein>
    <submittedName>
        <fullName evidence="2">Uncharacterized protein</fullName>
    </submittedName>
</protein>
<reference evidence="1 3" key="1">
    <citation type="submission" date="2016-03" db="EMBL/GenBank/DDBJ databases">
        <title>Comparative genomics of 54 Lactobacillus plantarum strains reveals genomic uncoupling from niche constraints.</title>
        <authorList>
            <person name="Martino M.E."/>
        </authorList>
    </citation>
    <scope>NUCLEOTIDE SEQUENCE [LARGE SCALE GENOMIC DNA]</scope>
    <source>
        <strain evidence="1 3">19.1</strain>
    </source>
</reference>
<dbReference type="Proteomes" id="UP000076882">
    <property type="component" value="Unassembled WGS sequence"/>
</dbReference>
<evidence type="ECO:0000313" key="3">
    <source>
        <dbReference type="Proteomes" id="UP000076882"/>
    </source>
</evidence>
<dbReference type="EMBL" id="LUXM01000033">
    <property type="protein sequence ID" value="KZU94302.1"/>
    <property type="molecule type" value="Genomic_DNA"/>
</dbReference>
<evidence type="ECO:0000313" key="2">
    <source>
        <dbReference type="EMBL" id="ODO60907.1"/>
    </source>
</evidence>
<dbReference type="AlphaFoldDB" id="A0A0R2GDZ3"/>
<proteinExistence type="predicted"/>
<reference evidence="2 4" key="2">
    <citation type="submission" date="2016-08" db="EMBL/GenBank/DDBJ databases">
        <title>Genome sequencing of Lactobacillus plantarum JSA22, isolated from fermented soybean paste.</title>
        <authorList>
            <person name="Choi H.S."/>
        </authorList>
    </citation>
    <scope>NUCLEOTIDE SEQUENCE [LARGE SCALE GENOMIC DNA]</scope>
    <source>
        <strain evidence="2 4">JSA22</strain>
    </source>
</reference>
<sequence>MIIKEMIAEALTIFKVQLVKTTNCENYAPDASVAFSSGMIKSGLSLVVRII</sequence>
<dbReference type="PATRIC" id="fig|1590.142.peg.727"/>
<evidence type="ECO:0000313" key="4">
    <source>
        <dbReference type="Proteomes" id="UP000094892"/>
    </source>
</evidence>
<dbReference type="RefSeq" id="WP_015379917.1">
    <property type="nucleotide sequence ID" value="NZ_BOVM01000006.1"/>
</dbReference>
<name>A0A0R2GDZ3_LACPN</name>